<keyword evidence="1" id="KW-0472">Membrane</keyword>
<feature type="transmembrane region" description="Helical" evidence="1">
    <location>
        <begin position="29"/>
        <end position="48"/>
    </location>
</feature>
<dbReference type="HOGENOM" id="CLU_352576_0_0_0"/>
<dbReference type="eggNOG" id="COG3203">
    <property type="taxonomic scope" value="Bacteria"/>
</dbReference>
<reference evidence="2" key="1">
    <citation type="journal article" date="2015" name="PeerJ">
        <title>First genomic representation of candidate bacterial phylum KSB3 points to enhanced environmental sensing as a trigger of wastewater bulking.</title>
        <authorList>
            <person name="Sekiguchi Y."/>
            <person name="Ohashi A."/>
            <person name="Parks D.H."/>
            <person name="Yamauchi T."/>
            <person name="Tyson G.W."/>
            <person name="Hugenholtz P."/>
        </authorList>
    </citation>
    <scope>NUCLEOTIDE SEQUENCE [LARGE SCALE GENOMIC DNA]</scope>
</reference>
<dbReference type="Proteomes" id="UP000030661">
    <property type="component" value="Unassembled WGS sequence"/>
</dbReference>
<evidence type="ECO:0000256" key="1">
    <source>
        <dbReference type="SAM" id="Phobius"/>
    </source>
</evidence>
<protein>
    <submittedName>
        <fullName evidence="2">Conserved repeat domain protein</fullName>
    </submittedName>
</protein>
<keyword evidence="3" id="KW-1185">Reference proteome</keyword>
<organism evidence="2">
    <name type="scientific">Vecturithrix granuli</name>
    <dbReference type="NCBI Taxonomy" id="1499967"/>
    <lineage>
        <taxon>Bacteria</taxon>
        <taxon>Candidatus Moduliflexota</taxon>
        <taxon>Candidatus Vecturitrichia</taxon>
        <taxon>Candidatus Vecturitrichales</taxon>
        <taxon>Candidatus Vecturitrichaceae</taxon>
        <taxon>Candidatus Vecturithrix</taxon>
    </lineage>
</organism>
<proteinExistence type="predicted"/>
<evidence type="ECO:0000313" key="3">
    <source>
        <dbReference type="Proteomes" id="UP000030661"/>
    </source>
</evidence>
<dbReference type="EMBL" id="DF820479">
    <property type="protein sequence ID" value="GAK61412.1"/>
    <property type="molecule type" value="Genomic_DNA"/>
</dbReference>
<accession>A0A081CA07</accession>
<gene>
    <name evidence="2" type="ORF">U27_01312</name>
</gene>
<sequence>MQELIRIITMLNYTHIAEQSVNRKRSWRILVFALILLFCPSLSFAYLFQDEERGTSLSIFGIGGIMRLNYAWVDGDDALYEDSDDGFREGFDHREFLSLTASGILFRDYTLDGEVHYNQDDDPDWNFFAKLARDESYLMFGDQPNIFEEPYFTRYTLPFRGLTLHVETDHIGVTTFGAITRGAVSKEEITPDGTSGPYRLSKIPVVPGSDIVTIEIRNQNDSNQVLEMRPQTRNVDYTIDYDTGEITFSQPIDSETFGGDRVVIVVIYRDEEESSSFKTAILGSRLTVSPTDWGTLGVTYVSEFEREPSLSDGFERRQEIYGIDTALKIGDMWRLTTEYAFSQQQTVNGDSPDPSQSVLAKLDGKVGEQVDIHGKYQRVEREFLTFANPDIDTNEQELELVGIYAYRPDHSVKIGYSFLQDNLPQESEEPTTTTHRPYIAWDARVRERTQLFSKYEYIQKTDDWHPEETDDQTHSLLFGGIQEFSTVPVLKKLSVRGEYQVNDFEDKTDQEADTLTHLFGLRATTEPAREIIAYAEQRERLIHDKDLKENTERQDISEFGLELNRWQRFSAQSKYQYRAVHDLLHDEQESERHTVILGAKYQPFDVVTTSGKLELRDETVFASAAAEREESSSRSLNTEARLAYTPKKDLTFRIKYEYDYEEDRLEAANKTREDETEFRFNYAFDKRKTRLTGIIKIERDLLEAPPTPKTKTRTTTYLANAARQLTDRWDILAQYKREMVELSADNTREDILAEIGCKLGRFITFAGGYQHSRFQDNDEPENDYTANSVYLKLIGKL</sequence>
<dbReference type="AlphaFoldDB" id="A0A081CA07"/>
<dbReference type="STRING" id="1499967.U27_01312"/>
<name>A0A081CA07_VECG1</name>
<evidence type="ECO:0000313" key="2">
    <source>
        <dbReference type="EMBL" id="GAK61412.1"/>
    </source>
</evidence>
<keyword evidence="1" id="KW-0812">Transmembrane</keyword>
<keyword evidence="1" id="KW-1133">Transmembrane helix</keyword>